<dbReference type="Proteomes" id="UP000000939">
    <property type="component" value="Chromosome"/>
</dbReference>
<dbReference type="RefSeq" id="WP_013134193.1">
    <property type="nucleotide sequence ID" value="NC_014166.1"/>
</dbReference>
<dbReference type="EMBL" id="CP001999">
    <property type="protein sequence ID" value="ADG92048.1"/>
    <property type="molecule type" value="Genomic_DNA"/>
</dbReference>
<dbReference type="HOGENOM" id="CLU_112936_1_0_7"/>
<dbReference type="SUPFAM" id="SSF55961">
    <property type="entry name" value="Bet v1-like"/>
    <property type="match status" value="1"/>
</dbReference>
<proteinExistence type="predicted"/>
<evidence type="ECO:0008006" key="3">
    <source>
        <dbReference type="Google" id="ProtNLM"/>
    </source>
</evidence>
<keyword evidence="2" id="KW-1185">Reference proteome</keyword>
<dbReference type="STRING" id="572480.Arnit_0383"/>
<organism evidence="1 2">
    <name type="scientific">Arcobacter nitrofigilis (strain ATCC 33309 / DSM 7299 / CCUG 15893 / LMG 7604 / NCTC 12251 / CI)</name>
    <name type="common">Campylobacter nitrofigilis</name>
    <dbReference type="NCBI Taxonomy" id="572480"/>
    <lineage>
        <taxon>Bacteria</taxon>
        <taxon>Pseudomonadati</taxon>
        <taxon>Campylobacterota</taxon>
        <taxon>Epsilonproteobacteria</taxon>
        <taxon>Campylobacterales</taxon>
        <taxon>Arcobacteraceae</taxon>
        <taxon>Arcobacter</taxon>
    </lineage>
</organism>
<dbReference type="AlphaFoldDB" id="D5V5L2"/>
<dbReference type="KEGG" id="ant:Arnit_0383"/>
<protein>
    <recommendedName>
        <fullName evidence="3">Ribosome association toxin RatA</fullName>
    </recommendedName>
</protein>
<dbReference type="InterPro" id="IPR023393">
    <property type="entry name" value="START-like_dom_sf"/>
</dbReference>
<dbReference type="Gene3D" id="3.30.530.20">
    <property type="match status" value="1"/>
</dbReference>
<dbReference type="eggNOG" id="COG4276">
    <property type="taxonomic scope" value="Bacteria"/>
</dbReference>
<accession>D5V5L2</accession>
<evidence type="ECO:0000313" key="1">
    <source>
        <dbReference type="EMBL" id="ADG92048.1"/>
    </source>
</evidence>
<name>D5V5L2_ARCNC</name>
<sequence length="151" mass="17734">MKKYEKTSLISCTLDELFEFHLDSNNIKKITPKDTKVELLSKDFVPSEGKVLKIKTTKFCIPTLWEVEISLIKKPSMLVDTAVQSPFEFWRHSHIFTKKGNVCELKDVIEYEMPFGFIGNIFSTFMEKQLDNMFSYRHKQTKLILEKKDEA</sequence>
<dbReference type="CDD" id="cd07820">
    <property type="entry name" value="SRPBCC_3"/>
    <property type="match status" value="1"/>
</dbReference>
<gene>
    <name evidence="1" type="ordered locus">Arnit_0383</name>
</gene>
<reference evidence="1 2" key="1">
    <citation type="journal article" date="2010" name="Stand. Genomic Sci.">
        <title>Complete genome sequence of Arcobacter nitrofigilis type strain (CI).</title>
        <authorList>
            <person name="Pati A."/>
            <person name="Gronow S."/>
            <person name="Lapidus A."/>
            <person name="Copeland A."/>
            <person name="Glavina Del Rio T."/>
            <person name="Nolan M."/>
            <person name="Lucas S."/>
            <person name="Tice H."/>
            <person name="Cheng J.F."/>
            <person name="Han C."/>
            <person name="Chertkov O."/>
            <person name="Bruce D."/>
            <person name="Tapia R."/>
            <person name="Goodwin L."/>
            <person name="Pitluck S."/>
            <person name="Liolios K."/>
            <person name="Ivanova N."/>
            <person name="Mavromatis K."/>
            <person name="Chen A."/>
            <person name="Palaniappan K."/>
            <person name="Land M."/>
            <person name="Hauser L."/>
            <person name="Chang Y.J."/>
            <person name="Jeffries C.D."/>
            <person name="Detter J.C."/>
            <person name="Rohde M."/>
            <person name="Goker M."/>
            <person name="Bristow J."/>
            <person name="Eisen J.A."/>
            <person name="Markowitz V."/>
            <person name="Hugenholtz P."/>
            <person name="Klenk H.P."/>
            <person name="Kyrpides N.C."/>
        </authorList>
    </citation>
    <scope>NUCLEOTIDE SEQUENCE [LARGE SCALE GENOMIC DNA]</scope>
    <source>
        <strain evidence="2">ATCC 33309 / DSM 7299 / CCUG 15893 / LMG 7604 / NCTC 12251 / CI</strain>
    </source>
</reference>
<dbReference type="OrthoDB" id="9801773at2"/>
<evidence type="ECO:0000313" key="2">
    <source>
        <dbReference type="Proteomes" id="UP000000939"/>
    </source>
</evidence>